<protein>
    <submittedName>
        <fullName evidence="2">Uncharacterized protein</fullName>
    </submittedName>
</protein>
<dbReference type="RefSeq" id="WP_304280723.1">
    <property type="nucleotide sequence ID" value="NZ_QFQZ01000066.1"/>
</dbReference>
<reference evidence="2 3" key="1">
    <citation type="submission" date="2017-08" db="EMBL/GenBank/DDBJ databases">
        <title>Infants hospitalized years apart are colonized by the same room-sourced microbial strains.</title>
        <authorList>
            <person name="Brooks B."/>
            <person name="Olm M.R."/>
            <person name="Firek B.A."/>
            <person name="Baker R."/>
            <person name="Thomas B.C."/>
            <person name="Morowitz M.J."/>
            <person name="Banfield J.F."/>
        </authorList>
    </citation>
    <scope>NUCLEOTIDE SEQUENCE [LARGE SCALE GENOMIC DNA]</scope>
    <source>
        <strain evidence="2">S2_003_000_R2_4</strain>
    </source>
</reference>
<evidence type="ECO:0000313" key="3">
    <source>
        <dbReference type="Proteomes" id="UP000249393"/>
    </source>
</evidence>
<accession>A0A2W5UWT6</accession>
<dbReference type="AlphaFoldDB" id="A0A2W5UWT6"/>
<evidence type="ECO:0000313" key="2">
    <source>
        <dbReference type="EMBL" id="PZR32219.1"/>
    </source>
</evidence>
<gene>
    <name evidence="2" type="ORF">DI526_17385</name>
</gene>
<name>A0A2W5UWT6_9CAUL</name>
<dbReference type="GO" id="GO:0006355">
    <property type="term" value="P:regulation of DNA-templated transcription"/>
    <property type="evidence" value="ECO:0007669"/>
    <property type="project" value="InterPro"/>
</dbReference>
<sequence length="111" mass="11969">MTAAADNMVLRTIYLPLAVDRRLREIAFTRDISKGELIRELIIKGLETLKDQPTLADRVSRASRVVAGAKAATPRAAAKRRPKTSAAANTSTANEEAVALSTRARALEPAE</sequence>
<organism evidence="2 3">
    <name type="scientific">Caulobacter segnis</name>
    <dbReference type="NCBI Taxonomy" id="88688"/>
    <lineage>
        <taxon>Bacteria</taxon>
        <taxon>Pseudomonadati</taxon>
        <taxon>Pseudomonadota</taxon>
        <taxon>Alphaproteobacteria</taxon>
        <taxon>Caulobacterales</taxon>
        <taxon>Caulobacteraceae</taxon>
        <taxon>Caulobacter</taxon>
    </lineage>
</organism>
<dbReference type="Proteomes" id="UP000249393">
    <property type="component" value="Unassembled WGS sequence"/>
</dbReference>
<dbReference type="EMBL" id="QFQZ01000066">
    <property type="protein sequence ID" value="PZR32219.1"/>
    <property type="molecule type" value="Genomic_DNA"/>
</dbReference>
<comment type="caution">
    <text evidence="2">The sequence shown here is derived from an EMBL/GenBank/DDBJ whole genome shotgun (WGS) entry which is preliminary data.</text>
</comment>
<evidence type="ECO:0000256" key="1">
    <source>
        <dbReference type="SAM" id="MobiDB-lite"/>
    </source>
</evidence>
<feature type="compositionally biased region" description="Low complexity" evidence="1">
    <location>
        <begin position="84"/>
        <end position="97"/>
    </location>
</feature>
<proteinExistence type="predicted"/>
<feature type="region of interest" description="Disordered" evidence="1">
    <location>
        <begin position="70"/>
        <end position="111"/>
    </location>
</feature>